<dbReference type="EMBL" id="JAFJYH010000274">
    <property type="protein sequence ID" value="KAG4414240.1"/>
    <property type="molecule type" value="Genomic_DNA"/>
</dbReference>
<evidence type="ECO:0008006" key="3">
    <source>
        <dbReference type="Google" id="ProtNLM"/>
    </source>
</evidence>
<dbReference type="OrthoDB" id="262547at2759"/>
<evidence type="ECO:0000313" key="1">
    <source>
        <dbReference type="EMBL" id="KAG4414240.1"/>
    </source>
</evidence>
<dbReference type="InterPro" id="IPR021047">
    <property type="entry name" value="Mannosyltransferase_CMT1"/>
</dbReference>
<organism evidence="1 2">
    <name type="scientific">Cadophora malorum</name>
    <dbReference type="NCBI Taxonomy" id="108018"/>
    <lineage>
        <taxon>Eukaryota</taxon>
        <taxon>Fungi</taxon>
        <taxon>Dikarya</taxon>
        <taxon>Ascomycota</taxon>
        <taxon>Pezizomycotina</taxon>
        <taxon>Leotiomycetes</taxon>
        <taxon>Helotiales</taxon>
        <taxon>Ploettnerulaceae</taxon>
        <taxon>Cadophora</taxon>
    </lineage>
</organism>
<evidence type="ECO:0000313" key="2">
    <source>
        <dbReference type="Proteomes" id="UP000664132"/>
    </source>
</evidence>
<dbReference type="Pfam" id="PF11735">
    <property type="entry name" value="CAP59_mtransfer"/>
    <property type="match status" value="1"/>
</dbReference>
<dbReference type="PANTHER" id="PTHR34144">
    <property type="entry name" value="CHROMOSOME 8, WHOLE GENOME SHOTGUN SEQUENCE"/>
    <property type="match status" value="1"/>
</dbReference>
<protein>
    <recommendedName>
        <fullName evidence="3">Glycosyltransferase family 69 protein</fullName>
    </recommendedName>
</protein>
<gene>
    <name evidence="1" type="ORF">IFR04_012612</name>
</gene>
<keyword evidence="2" id="KW-1185">Reference proteome</keyword>
<dbReference type="Proteomes" id="UP000664132">
    <property type="component" value="Unassembled WGS sequence"/>
</dbReference>
<sequence length="521" mass="59132">MAIEYNGLPLSSHFVGFKDKLWTQQRWRPSLSSFSRKMLRFWRLRYIGIAFFIWQVTFNISYTNPKPFTITANESVYIAANIINADLINNAWGQSLVELVDLIGKDRVYVSIYGGPTSALKTLESKLDCGSSLVSEEEHPIDLKALPRTSLSTGQTVIKRIAYLAEVRNKALEPLAKLNRKFDKVLFLNDVYFAPVDAARVLWGTNLNAEGKAEYKAVCGMDFVNSWTYYDTFATRDSEGYSLGVPIFPWFANEGHATSRNDVLEGRDAVRVKSCWGGIVAFDARYLQRDLYSLHTNATEHFKNSGKSDAQALDLPQLPLRFRSEREPFWESSECCLIHADILALPPFLDPSKELRKGYGEGIFMNPYVRVSYDMSTQKHIWLAQRFERLFALPQAVINRFAHMPRSNYRREEVKGGFVEDRVWVASTVGDGGSEAGHEFGGKDSARLASRMDRSRRARIGSGKGMEYWKHKGHYIDFERKANTGGYCGVRKLSVHKEGKGEGNWDNLLDEVPPLEVGLPQ</sequence>
<proteinExistence type="predicted"/>
<dbReference type="AlphaFoldDB" id="A0A8H7T3W5"/>
<dbReference type="PANTHER" id="PTHR34144:SF8">
    <property type="entry name" value="GLYCOSYLTRANSFERASE FAMILY 69 PROTEIN"/>
    <property type="match status" value="1"/>
</dbReference>
<name>A0A8H7T3W5_9HELO</name>
<reference evidence="1" key="1">
    <citation type="submission" date="2021-02" db="EMBL/GenBank/DDBJ databases">
        <title>Genome sequence Cadophora malorum strain M34.</title>
        <authorList>
            <person name="Stefanovic E."/>
            <person name="Vu D."/>
            <person name="Scully C."/>
            <person name="Dijksterhuis J."/>
            <person name="Roader J."/>
            <person name="Houbraken J."/>
        </authorList>
    </citation>
    <scope>NUCLEOTIDE SEQUENCE</scope>
    <source>
        <strain evidence="1">M34</strain>
    </source>
</reference>
<comment type="caution">
    <text evidence="1">The sequence shown here is derived from an EMBL/GenBank/DDBJ whole genome shotgun (WGS) entry which is preliminary data.</text>
</comment>
<accession>A0A8H7T3W5</accession>